<gene>
    <name evidence="1" type="ORF">BN4615_P6897</name>
</gene>
<reference evidence="1" key="1">
    <citation type="submission" date="2016-04" db="EMBL/GenBank/DDBJ databases">
        <authorList>
            <person name="Evans L.H."/>
            <person name="Alamgir A."/>
            <person name="Owens N."/>
            <person name="Weber N.D."/>
            <person name="Virtaneva K."/>
            <person name="Barbian K."/>
            <person name="Babar A."/>
            <person name="Rosenke K."/>
        </authorList>
    </citation>
    <scope>NUCLEOTIDE SEQUENCE</scope>
    <source>
        <strain evidence="1">Nono1</strain>
    </source>
</reference>
<protein>
    <submittedName>
        <fullName evidence="1">Uncharacterized protein</fullName>
    </submittedName>
</protein>
<sequence length="46" mass="5013">MGELVTLGELDKQDVPFGLIGSSYYLYWTRRPRKAGATSCTSCSPG</sequence>
<dbReference type="EMBL" id="LT559118">
    <property type="protein sequence ID" value="SBO97381.1"/>
    <property type="molecule type" value="Genomic_DNA"/>
</dbReference>
<name>A0A1M4EEH0_9ACTN</name>
<proteinExistence type="predicted"/>
<dbReference type="RefSeq" id="WP_225266149.1">
    <property type="nucleotide sequence ID" value="NZ_CP084058.1"/>
</dbReference>
<evidence type="ECO:0000313" key="1">
    <source>
        <dbReference type="EMBL" id="SBO97381.1"/>
    </source>
</evidence>
<dbReference type="AlphaFoldDB" id="A0A1M4EEH0"/>
<organism evidence="1">
    <name type="scientific">Nonomuraea gerenzanensis</name>
    <dbReference type="NCBI Taxonomy" id="93944"/>
    <lineage>
        <taxon>Bacteria</taxon>
        <taxon>Bacillati</taxon>
        <taxon>Actinomycetota</taxon>
        <taxon>Actinomycetes</taxon>
        <taxon>Streptosporangiales</taxon>
        <taxon>Streptosporangiaceae</taxon>
        <taxon>Nonomuraea</taxon>
    </lineage>
</organism>
<accession>A0A1M4EEH0</accession>